<comment type="caution">
    <text evidence="2">The sequence shown here is derived from an EMBL/GenBank/DDBJ whole genome shotgun (WGS) entry which is preliminary data.</text>
</comment>
<accession>A0AA46AFI2</accession>
<reference evidence="2" key="1">
    <citation type="submission" date="2017-05" db="EMBL/GenBank/DDBJ databases">
        <authorList>
            <person name="Varghese N."/>
            <person name="Submissions S."/>
        </authorList>
    </citation>
    <scope>NUCLEOTIDE SEQUENCE</scope>
    <source>
        <strain evidence="2">DSM 45262</strain>
    </source>
</reference>
<dbReference type="Proteomes" id="UP001157946">
    <property type="component" value="Unassembled WGS sequence"/>
</dbReference>
<dbReference type="AlphaFoldDB" id="A0AA46AFI2"/>
<dbReference type="InterPro" id="IPR019267">
    <property type="entry name" value="CRISPR-assoc_Cas6_C"/>
</dbReference>
<sequence>MYRLRIFLKPYGKKLDRGVLGRRLHGYILKAIQNTDPVLSQMIHDRKERQIFSAHLLIENDELHIQSPSKAFIQCMQQHFLVQEQIDLIDWKGVVQEVQLISYSDEEIMQRFATKFTLHFISPTTFYQSGNYYPLPDPTLLFLSALKITHTGNIDFPYSMIRTIKINYASFKTVVVDFEKFQAIGFLGKMTLNTNKLPLEDQKWLWKLAFYGSIMGFGYKTAWGMGQVKLIPHDKAILRTPNASEKSQGVVGNP</sequence>
<protein>
    <submittedName>
        <fullName evidence="2">CRISPR-associated endoribonuclease Cas6</fullName>
    </submittedName>
</protein>
<evidence type="ECO:0000313" key="3">
    <source>
        <dbReference type="Proteomes" id="UP001157946"/>
    </source>
</evidence>
<dbReference type="EMBL" id="FXTU01000003">
    <property type="protein sequence ID" value="SMP19262.1"/>
    <property type="molecule type" value="Genomic_DNA"/>
</dbReference>
<feature type="domain" description="CRISPR-associated protein Cas6 C-terminal" evidence="1">
    <location>
        <begin position="118"/>
        <end position="228"/>
    </location>
</feature>
<evidence type="ECO:0000313" key="2">
    <source>
        <dbReference type="EMBL" id="SMP19262.1"/>
    </source>
</evidence>
<dbReference type="CDD" id="cd21141">
    <property type="entry name" value="Cas6_III-like"/>
    <property type="match status" value="1"/>
</dbReference>
<dbReference type="Pfam" id="PF10040">
    <property type="entry name" value="CRISPR_Cas6"/>
    <property type="match status" value="1"/>
</dbReference>
<dbReference type="Gene3D" id="3.30.70.1900">
    <property type="match status" value="1"/>
</dbReference>
<name>A0AA46AFI2_9BACL</name>
<evidence type="ECO:0000259" key="1">
    <source>
        <dbReference type="Pfam" id="PF10040"/>
    </source>
</evidence>
<keyword evidence="3" id="KW-1185">Reference proteome</keyword>
<gene>
    <name evidence="2" type="ORF">SAMN06265361_103265</name>
</gene>
<organism evidence="2 3">
    <name type="scientific">Laceyella tengchongensis</name>
    <dbReference type="NCBI Taxonomy" id="574699"/>
    <lineage>
        <taxon>Bacteria</taxon>
        <taxon>Bacillati</taxon>
        <taxon>Bacillota</taxon>
        <taxon>Bacilli</taxon>
        <taxon>Bacillales</taxon>
        <taxon>Thermoactinomycetaceae</taxon>
        <taxon>Laceyella</taxon>
    </lineage>
</organism>
<proteinExistence type="predicted"/>